<dbReference type="PANTHER" id="PTHR24418">
    <property type="entry name" value="TYROSINE-PROTEIN KINASE"/>
    <property type="match status" value="1"/>
</dbReference>
<feature type="domain" description="Protein kinase" evidence="3">
    <location>
        <begin position="1"/>
        <end position="149"/>
    </location>
</feature>
<dbReference type="OrthoDB" id="77369at2759"/>
<dbReference type="InterPro" id="IPR001245">
    <property type="entry name" value="Ser-Thr/Tyr_kinase_cat_dom"/>
</dbReference>
<accession>A0A225VPP8</accession>
<dbReference type="EMBL" id="NBNE01003786">
    <property type="protein sequence ID" value="OWZ06868.1"/>
    <property type="molecule type" value="Genomic_DNA"/>
</dbReference>
<dbReference type="Pfam" id="PF07714">
    <property type="entry name" value="PK_Tyr_Ser-Thr"/>
    <property type="match status" value="1"/>
</dbReference>
<dbReference type="AlphaFoldDB" id="A0A225VPP8"/>
<keyword evidence="4" id="KW-0808">Transferase</keyword>
<dbReference type="Gene3D" id="1.10.510.10">
    <property type="entry name" value="Transferase(Phosphotransferase) domain 1"/>
    <property type="match status" value="1"/>
</dbReference>
<keyword evidence="5" id="KW-1185">Reference proteome</keyword>
<dbReference type="InterPro" id="IPR020635">
    <property type="entry name" value="Tyr_kinase_cat_dom"/>
</dbReference>
<dbReference type="InterPro" id="IPR050198">
    <property type="entry name" value="Non-receptor_tyrosine_kinases"/>
</dbReference>
<dbReference type="InterPro" id="IPR011989">
    <property type="entry name" value="ARM-like"/>
</dbReference>
<dbReference type="InterPro" id="IPR000719">
    <property type="entry name" value="Prot_kinase_dom"/>
</dbReference>
<evidence type="ECO:0000256" key="1">
    <source>
        <dbReference type="ARBA" id="ARBA00022741"/>
    </source>
</evidence>
<dbReference type="SUPFAM" id="SSF48371">
    <property type="entry name" value="ARM repeat"/>
    <property type="match status" value="1"/>
</dbReference>
<dbReference type="STRING" id="4795.A0A225VPP8"/>
<protein>
    <submittedName>
        <fullName evidence="4">Serine/threonine protein kinase</fullName>
    </submittedName>
</protein>
<dbReference type="InterPro" id="IPR011009">
    <property type="entry name" value="Kinase-like_dom_sf"/>
</dbReference>
<comment type="caution">
    <text evidence="4">The sequence shown here is derived from an EMBL/GenBank/DDBJ whole genome shotgun (WGS) entry which is preliminary data.</text>
</comment>
<gene>
    <name evidence="4" type="ORF">PHMEG_00020822</name>
</gene>
<dbReference type="Gene3D" id="1.25.10.10">
    <property type="entry name" value="Leucine-rich Repeat Variant"/>
    <property type="match status" value="1"/>
</dbReference>
<dbReference type="InterPro" id="IPR016024">
    <property type="entry name" value="ARM-type_fold"/>
</dbReference>
<organism evidence="4 5">
    <name type="scientific">Phytophthora megakarya</name>
    <dbReference type="NCBI Taxonomy" id="4795"/>
    <lineage>
        <taxon>Eukaryota</taxon>
        <taxon>Sar</taxon>
        <taxon>Stramenopiles</taxon>
        <taxon>Oomycota</taxon>
        <taxon>Peronosporomycetes</taxon>
        <taxon>Peronosporales</taxon>
        <taxon>Peronosporaceae</taxon>
        <taxon>Phytophthora</taxon>
    </lineage>
</organism>
<keyword evidence="1" id="KW-0547">Nucleotide-binding</keyword>
<dbReference type="SUPFAM" id="SSF56112">
    <property type="entry name" value="Protein kinase-like (PK-like)"/>
    <property type="match status" value="1"/>
</dbReference>
<reference evidence="5" key="1">
    <citation type="submission" date="2017-03" db="EMBL/GenBank/DDBJ databases">
        <title>Phytopthora megakarya and P. palmivora, two closely related causual agents of cacao black pod achieved similar genome size and gene model numbers by different mechanisms.</title>
        <authorList>
            <person name="Ali S."/>
            <person name="Shao J."/>
            <person name="Larry D.J."/>
            <person name="Kronmiller B."/>
            <person name="Shen D."/>
            <person name="Strem M.D."/>
            <person name="Melnick R.L."/>
            <person name="Guiltinan M.J."/>
            <person name="Tyler B.M."/>
            <person name="Meinhardt L.W."/>
            <person name="Bailey B.A."/>
        </authorList>
    </citation>
    <scope>NUCLEOTIDE SEQUENCE [LARGE SCALE GENOMIC DNA]</scope>
    <source>
        <strain evidence="5">zdho120</strain>
    </source>
</reference>
<evidence type="ECO:0000256" key="2">
    <source>
        <dbReference type="ARBA" id="ARBA00022840"/>
    </source>
</evidence>
<evidence type="ECO:0000313" key="4">
    <source>
        <dbReference type="EMBL" id="OWZ06868.1"/>
    </source>
</evidence>
<keyword evidence="2" id="KW-0067">ATP-binding</keyword>
<proteinExistence type="predicted"/>
<keyword evidence="4" id="KW-0723">Serine/threonine-protein kinase</keyword>
<evidence type="ECO:0000259" key="3">
    <source>
        <dbReference type="PROSITE" id="PS50011"/>
    </source>
</evidence>
<dbReference type="GO" id="GO:0004674">
    <property type="term" value="F:protein serine/threonine kinase activity"/>
    <property type="evidence" value="ECO:0007669"/>
    <property type="project" value="UniProtKB-KW"/>
</dbReference>
<name>A0A225VPP8_9STRA</name>
<evidence type="ECO:0000313" key="5">
    <source>
        <dbReference type="Proteomes" id="UP000198211"/>
    </source>
</evidence>
<dbReference type="SMART" id="SM00219">
    <property type="entry name" value="TyrKc"/>
    <property type="match status" value="1"/>
</dbReference>
<dbReference type="Proteomes" id="UP000198211">
    <property type="component" value="Unassembled WGS sequence"/>
</dbReference>
<dbReference type="GO" id="GO:0004713">
    <property type="term" value="F:protein tyrosine kinase activity"/>
    <property type="evidence" value="ECO:0007669"/>
    <property type="project" value="InterPro"/>
</dbReference>
<dbReference type="GO" id="GO:0005524">
    <property type="term" value="F:ATP binding"/>
    <property type="evidence" value="ECO:0007669"/>
    <property type="project" value="UniProtKB-KW"/>
</dbReference>
<keyword evidence="4" id="KW-0418">Kinase</keyword>
<dbReference type="PROSITE" id="PS50011">
    <property type="entry name" value="PROTEIN_KINASE_DOM"/>
    <property type="match status" value="1"/>
</dbReference>
<sequence>MYQAALGLDHIHEKGTVHSHLKLTNILVDDNTNAKLSDFGLDILHSCSGNSSGLTSSGLRWCPPECLKTRPSIASDVYSFAMCIVEAVIGEPPLNVLDDDSVREIIKSGKCLDRPEGIEDSVWQLVGSITSFDPGQRVTMHFTQLVDVIKSDNVDEQEQALGLLFQACTCGQKSKLMYDAGAILVLMELVNHGHSCFIQVEALGCLRWVNRSDSSLAVVRYKRVKIRV</sequence>